<dbReference type="GO" id="GO:0003677">
    <property type="term" value="F:DNA binding"/>
    <property type="evidence" value="ECO:0007669"/>
    <property type="project" value="InterPro"/>
</dbReference>
<feature type="domain" description="Restriction endonuclease type IV Mrr" evidence="3">
    <location>
        <begin position="77"/>
        <end position="186"/>
    </location>
</feature>
<dbReference type="Pfam" id="PF04471">
    <property type="entry name" value="Mrr_cat"/>
    <property type="match status" value="1"/>
</dbReference>
<dbReference type="AlphaFoldDB" id="A0A0R1U1S0"/>
<dbReference type="PATRIC" id="fig|1423783.4.peg.740"/>
<evidence type="ECO:0000256" key="2">
    <source>
        <dbReference type="SAM" id="Phobius"/>
    </source>
</evidence>
<dbReference type="PANTHER" id="PTHR30015:SF6">
    <property type="entry name" value="SLL1429 PROTEIN"/>
    <property type="match status" value="1"/>
</dbReference>
<dbReference type="GO" id="GO:0015666">
    <property type="term" value="F:restriction endodeoxyribonuclease activity"/>
    <property type="evidence" value="ECO:0007669"/>
    <property type="project" value="TreeGrafter"/>
</dbReference>
<protein>
    <submittedName>
        <fullName evidence="4">Mrr-like endonuclease</fullName>
    </submittedName>
</protein>
<name>A0A0R1U1S0_9LACO</name>
<dbReference type="EMBL" id="AZFJ01000044">
    <property type="protein sequence ID" value="KRL86468.1"/>
    <property type="molecule type" value="Genomic_DNA"/>
</dbReference>
<dbReference type="InterPro" id="IPR052906">
    <property type="entry name" value="Type_IV_Methyl-Rstrct_Enzyme"/>
</dbReference>
<dbReference type="STRING" id="1423783.FC50_GL000716"/>
<dbReference type="Proteomes" id="UP000051922">
    <property type="component" value="Unassembled WGS sequence"/>
</dbReference>
<sequence length="191" mass="21753">MLGLLKRVLHRLVQLLWVLMVVALVYSLWARDMVPKSWHAICDPTAFVVICLFTVSVGVWVFWHHFRFRDITMAHVDAMDGLEFENFCAFLLKRNGYTRIQQTKGSGDQGVDVIATKKGIKFGVQCKRYNGFVGNHAVQEVWSGKEYYQLDQAVVLTNSTFSDAANDLATQLGVTLIDREGLRKLMKRLPS</sequence>
<reference evidence="4 5" key="1">
    <citation type="journal article" date="2015" name="Genome Announc.">
        <title>Expanding the biotechnology potential of lactobacilli through comparative genomics of 213 strains and associated genera.</title>
        <authorList>
            <person name="Sun Z."/>
            <person name="Harris H.M."/>
            <person name="McCann A."/>
            <person name="Guo C."/>
            <person name="Argimon S."/>
            <person name="Zhang W."/>
            <person name="Yang X."/>
            <person name="Jeffery I.B."/>
            <person name="Cooney J.C."/>
            <person name="Kagawa T.F."/>
            <person name="Liu W."/>
            <person name="Song Y."/>
            <person name="Salvetti E."/>
            <person name="Wrobel A."/>
            <person name="Rasinkangas P."/>
            <person name="Parkhill J."/>
            <person name="Rea M.C."/>
            <person name="O'Sullivan O."/>
            <person name="Ritari J."/>
            <person name="Douillard F.P."/>
            <person name="Paul Ross R."/>
            <person name="Yang R."/>
            <person name="Briner A.E."/>
            <person name="Felis G.E."/>
            <person name="de Vos W.M."/>
            <person name="Barrangou R."/>
            <person name="Klaenhammer T.R."/>
            <person name="Caufield P.W."/>
            <person name="Cui Y."/>
            <person name="Zhang H."/>
            <person name="O'Toole P.W."/>
        </authorList>
    </citation>
    <scope>NUCLEOTIDE SEQUENCE [LARGE SCALE GENOMIC DNA]</scope>
    <source>
        <strain evidence="4 5">DSM 15945</strain>
    </source>
</reference>
<dbReference type="OrthoDB" id="9797274at2"/>
<keyword evidence="2" id="KW-0472">Membrane</keyword>
<evidence type="ECO:0000313" key="4">
    <source>
        <dbReference type="EMBL" id="KRL86468.1"/>
    </source>
</evidence>
<accession>A0A0R1U1S0</accession>
<dbReference type="PANTHER" id="PTHR30015">
    <property type="entry name" value="MRR RESTRICTION SYSTEM PROTEIN"/>
    <property type="match status" value="1"/>
</dbReference>
<evidence type="ECO:0000256" key="1">
    <source>
        <dbReference type="ARBA" id="ARBA00022801"/>
    </source>
</evidence>
<organism evidence="4 5">
    <name type="scientific">Lacticaseibacillus pantheris DSM 15945 = JCM 12539 = NBRC 106106</name>
    <dbReference type="NCBI Taxonomy" id="1423783"/>
    <lineage>
        <taxon>Bacteria</taxon>
        <taxon>Bacillati</taxon>
        <taxon>Bacillota</taxon>
        <taxon>Bacilli</taxon>
        <taxon>Lactobacillales</taxon>
        <taxon>Lactobacillaceae</taxon>
        <taxon>Lacticaseibacillus</taxon>
    </lineage>
</organism>
<keyword evidence="1" id="KW-0378">Hydrolase</keyword>
<keyword evidence="5" id="KW-1185">Reference proteome</keyword>
<evidence type="ECO:0000259" key="3">
    <source>
        <dbReference type="Pfam" id="PF04471"/>
    </source>
</evidence>
<proteinExistence type="predicted"/>
<keyword evidence="4" id="KW-0255">Endonuclease</keyword>
<comment type="caution">
    <text evidence="4">The sequence shown here is derived from an EMBL/GenBank/DDBJ whole genome shotgun (WGS) entry which is preliminary data.</text>
</comment>
<feature type="transmembrane region" description="Helical" evidence="2">
    <location>
        <begin position="12"/>
        <end position="30"/>
    </location>
</feature>
<keyword evidence="2" id="KW-1133">Transmembrane helix</keyword>
<keyword evidence="4" id="KW-0540">Nuclease</keyword>
<dbReference type="InterPro" id="IPR007560">
    <property type="entry name" value="Restrct_endonuc_IV_Mrr"/>
</dbReference>
<feature type="transmembrane region" description="Helical" evidence="2">
    <location>
        <begin position="45"/>
        <end position="63"/>
    </location>
</feature>
<dbReference type="InterPro" id="IPR011856">
    <property type="entry name" value="tRNA_endonuc-like_dom_sf"/>
</dbReference>
<dbReference type="GO" id="GO:0009307">
    <property type="term" value="P:DNA restriction-modification system"/>
    <property type="evidence" value="ECO:0007669"/>
    <property type="project" value="InterPro"/>
</dbReference>
<dbReference type="SUPFAM" id="SSF52980">
    <property type="entry name" value="Restriction endonuclease-like"/>
    <property type="match status" value="1"/>
</dbReference>
<keyword evidence="2" id="KW-0812">Transmembrane</keyword>
<dbReference type="InterPro" id="IPR011335">
    <property type="entry name" value="Restrct_endonuc-II-like"/>
</dbReference>
<gene>
    <name evidence="4" type="ORF">FC50_GL000716</name>
</gene>
<dbReference type="Gene3D" id="3.40.1350.10">
    <property type="match status" value="1"/>
</dbReference>
<evidence type="ECO:0000313" key="5">
    <source>
        <dbReference type="Proteomes" id="UP000051922"/>
    </source>
</evidence>